<proteinExistence type="predicted"/>
<dbReference type="Proteomes" id="UP001232148">
    <property type="component" value="Unassembled WGS sequence"/>
</dbReference>
<dbReference type="InterPro" id="IPR024079">
    <property type="entry name" value="MetalloPept_cat_dom_sf"/>
</dbReference>
<sequence length="238" mass="26435">MQGIKEAQQLADAASRVLRVKGVETSLAFYTWFGSSNANPQFVNKLLDQHYTTAYTHLAPPTIPLIISLGERTRYTVSKGNPEPGVNSLLYMCPPVSGLLSDICEEGDGARVITTHRRNKQRVGPTIVALCPEFFSNRISTNAKMIESYRRDIYMENYSRGFYLLHELQHMPKATEPDPPAIDVKDLNGDGDCYSIRCCALLQHHLKISNAQNFAFFALDVTAYPEVAKPGSSESSST</sequence>
<comment type="caution">
    <text evidence="1">The sequence shown here is derived from an EMBL/GenBank/DDBJ whole genome shotgun (WGS) entry which is preliminary data.</text>
</comment>
<dbReference type="SUPFAM" id="SSF55486">
    <property type="entry name" value="Metalloproteases ('zincins'), catalytic domain"/>
    <property type="match status" value="1"/>
</dbReference>
<gene>
    <name evidence="1" type="ORF">LX32DRAFT_720965</name>
</gene>
<dbReference type="Gene3D" id="3.40.390.10">
    <property type="entry name" value="Collagenase (Catalytic Domain)"/>
    <property type="match status" value="1"/>
</dbReference>
<reference evidence="1" key="1">
    <citation type="submission" date="2021-06" db="EMBL/GenBank/DDBJ databases">
        <title>Comparative genomics, transcriptomics and evolutionary studies reveal genomic signatures of adaptation to plant cell wall in hemibiotrophic fungi.</title>
        <authorList>
            <consortium name="DOE Joint Genome Institute"/>
            <person name="Baroncelli R."/>
            <person name="Diaz J.F."/>
            <person name="Benocci T."/>
            <person name="Peng M."/>
            <person name="Battaglia E."/>
            <person name="Haridas S."/>
            <person name="Andreopoulos W."/>
            <person name="Labutti K."/>
            <person name="Pangilinan J."/>
            <person name="Floch G.L."/>
            <person name="Makela M.R."/>
            <person name="Henrissat B."/>
            <person name="Grigoriev I.V."/>
            <person name="Crouch J.A."/>
            <person name="De Vries R.P."/>
            <person name="Sukno S.A."/>
            <person name="Thon M.R."/>
        </authorList>
    </citation>
    <scope>NUCLEOTIDE SEQUENCE</scope>
    <source>
        <strain evidence="1">MAFF235873</strain>
    </source>
</reference>
<accession>A0AAD9HFF7</accession>
<dbReference type="GO" id="GO:0008237">
    <property type="term" value="F:metallopeptidase activity"/>
    <property type="evidence" value="ECO:0007669"/>
    <property type="project" value="InterPro"/>
</dbReference>
<keyword evidence="2" id="KW-1185">Reference proteome</keyword>
<dbReference type="AlphaFoldDB" id="A0AAD9HFF7"/>
<name>A0AAD9HFF7_9PEZI</name>
<organism evidence="1 2">
    <name type="scientific">Colletotrichum zoysiae</name>
    <dbReference type="NCBI Taxonomy" id="1216348"/>
    <lineage>
        <taxon>Eukaryota</taxon>
        <taxon>Fungi</taxon>
        <taxon>Dikarya</taxon>
        <taxon>Ascomycota</taxon>
        <taxon>Pezizomycotina</taxon>
        <taxon>Sordariomycetes</taxon>
        <taxon>Hypocreomycetidae</taxon>
        <taxon>Glomerellales</taxon>
        <taxon>Glomerellaceae</taxon>
        <taxon>Colletotrichum</taxon>
        <taxon>Colletotrichum graminicola species complex</taxon>
    </lineage>
</organism>
<dbReference type="EMBL" id="MU842883">
    <property type="protein sequence ID" value="KAK2028141.1"/>
    <property type="molecule type" value="Genomic_DNA"/>
</dbReference>
<evidence type="ECO:0000313" key="2">
    <source>
        <dbReference type="Proteomes" id="UP001232148"/>
    </source>
</evidence>
<evidence type="ECO:0000313" key="1">
    <source>
        <dbReference type="EMBL" id="KAK2028141.1"/>
    </source>
</evidence>
<protein>
    <submittedName>
        <fullName evidence="1">Uncharacterized protein</fullName>
    </submittedName>
</protein>